<protein>
    <submittedName>
        <fullName evidence="2">Uncharacterized protein</fullName>
    </submittedName>
</protein>
<comment type="caution">
    <text evidence="2">The sequence shown here is derived from an EMBL/GenBank/DDBJ whole genome shotgun (WGS) entry which is preliminary data.</text>
</comment>
<feature type="region of interest" description="Disordered" evidence="1">
    <location>
        <begin position="1"/>
        <end position="44"/>
    </location>
</feature>
<evidence type="ECO:0000313" key="3">
    <source>
        <dbReference type="Proteomes" id="UP000762676"/>
    </source>
</evidence>
<evidence type="ECO:0000313" key="2">
    <source>
        <dbReference type="EMBL" id="GFR57593.1"/>
    </source>
</evidence>
<evidence type="ECO:0000256" key="1">
    <source>
        <dbReference type="SAM" id="MobiDB-lite"/>
    </source>
</evidence>
<accession>A0AAV4E978</accession>
<organism evidence="2 3">
    <name type="scientific">Elysia marginata</name>
    <dbReference type="NCBI Taxonomy" id="1093978"/>
    <lineage>
        <taxon>Eukaryota</taxon>
        <taxon>Metazoa</taxon>
        <taxon>Spiralia</taxon>
        <taxon>Lophotrochozoa</taxon>
        <taxon>Mollusca</taxon>
        <taxon>Gastropoda</taxon>
        <taxon>Heterobranchia</taxon>
        <taxon>Euthyneura</taxon>
        <taxon>Panpulmonata</taxon>
        <taxon>Sacoglossa</taxon>
        <taxon>Placobranchoidea</taxon>
        <taxon>Plakobranchidae</taxon>
        <taxon>Elysia</taxon>
    </lineage>
</organism>
<dbReference type="EMBL" id="BMAT01010627">
    <property type="protein sequence ID" value="GFR57593.1"/>
    <property type="molecule type" value="Genomic_DNA"/>
</dbReference>
<gene>
    <name evidence="2" type="ORF">ElyMa_005342800</name>
</gene>
<proteinExistence type="predicted"/>
<dbReference type="Proteomes" id="UP000762676">
    <property type="component" value="Unassembled WGS sequence"/>
</dbReference>
<feature type="compositionally biased region" description="Acidic residues" evidence="1">
    <location>
        <begin position="11"/>
        <end position="20"/>
    </location>
</feature>
<sequence>MPSGDGRNSEEDRDDEDDADGSVKRLHKSQLCNPGSVITAKHGGASTSLWRRENFNTAVPQTATSLSAHDRILPWSQWPQPTLVPFLYSE</sequence>
<reference evidence="2 3" key="1">
    <citation type="journal article" date="2021" name="Elife">
        <title>Chloroplast acquisition without the gene transfer in kleptoplastic sea slugs, Plakobranchus ocellatus.</title>
        <authorList>
            <person name="Maeda T."/>
            <person name="Takahashi S."/>
            <person name="Yoshida T."/>
            <person name="Shimamura S."/>
            <person name="Takaki Y."/>
            <person name="Nagai Y."/>
            <person name="Toyoda A."/>
            <person name="Suzuki Y."/>
            <person name="Arimoto A."/>
            <person name="Ishii H."/>
            <person name="Satoh N."/>
            <person name="Nishiyama T."/>
            <person name="Hasebe M."/>
            <person name="Maruyama T."/>
            <person name="Minagawa J."/>
            <person name="Obokata J."/>
            <person name="Shigenobu S."/>
        </authorList>
    </citation>
    <scope>NUCLEOTIDE SEQUENCE [LARGE SCALE GENOMIC DNA]</scope>
</reference>
<keyword evidence="3" id="KW-1185">Reference proteome</keyword>
<name>A0AAV4E978_9GAST</name>
<dbReference type="AlphaFoldDB" id="A0AAV4E978"/>